<sequence length="252" mass="27327">MTGDVRHTILVAAASQRGLISKAQVKAKHDEAAVERTLEDLEQVGDLVPVIGDIWFHLAAEPAPTPTLEARALWMLTDPAVSVLARRDAFLAGGVTAVIGGLPALERWGLGPELLDAVIDSPSASTGLLPACDLVSVRWERTTAREDVDWAYGHFPHRSVEATLVDGLRGGLGVDLVAEFLRDALREHLPLDPTRLLRHVIEYGAEEGWSRPTAADSFAELVALAGGWPDLRPVESTIIWAAAREHVRQLRT</sequence>
<dbReference type="RefSeq" id="WP_141859594.1">
    <property type="nucleotide sequence ID" value="NZ_BMNV01000010.1"/>
</dbReference>
<reference evidence="1 2" key="1">
    <citation type="submission" date="2022-08" db="EMBL/GenBank/DDBJ databases">
        <title>Taxonomy of Curtobacterium flaccumfaciens.</title>
        <authorList>
            <person name="Osdaghi E."/>
            <person name="Taghavi S.M."/>
            <person name="Hamidizade M."/>
            <person name="Abachi H."/>
            <person name="Fazliarab A."/>
            <person name="Baeyen S."/>
            <person name="Portier P."/>
            <person name="Van Vaerenbergh J."/>
            <person name="Jacques M.-A."/>
        </authorList>
    </citation>
    <scope>NUCLEOTIDE SEQUENCE [LARGE SCALE GENOMIC DNA]</scope>
    <source>
        <strain evidence="1 2">LMG8786T</strain>
    </source>
</reference>
<gene>
    <name evidence="1" type="ORF">NYQ28_14835</name>
</gene>
<evidence type="ECO:0000313" key="2">
    <source>
        <dbReference type="Proteomes" id="UP001652264"/>
    </source>
</evidence>
<protein>
    <submittedName>
        <fullName evidence="1">Uncharacterized protein</fullName>
    </submittedName>
</protein>
<proteinExistence type="predicted"/>
<comment type="caution">
    <text evidence="1">The sequence shown here is derived from an EMBL/GenBank/DDBJ whole genome shotgun (WGS) entry which is preliminary data.</text>
</comment>
<evidence type="ECO:0000313" key="1">
    <source>
        <dbReference type="EMBL" id="MCS6523842.1"/>
    </source>
</evidence>
<keyword evidence="2" id="KW-1185">Reference proteome</keyword>
<name>A0ABT2HKN5_9MICO</name>
<dbReference type="EMBL" id="JANVAD010000008">
    <property type="protein sequence ID" value="MCS6523842.1"/>
    <property type="molecule type" value="Genomic_DNA"/>
</dbReference>
<dbReference type="GeneID" id="95322462"/>
<organism evidence="1 2">
    <name type="scientific">Curtobacterium citreum</name>
    <dbReference type="NCBI Taxonomy" id="2036"/>
    <lineage>
        <taxon>Bacteria</taxon>
        <taxon>Bacillati</taxon>
        <taxon>Actinomycetota</taxon>
        <taxon>Actinomycetes</taxon>
        <taxon>Micrococcales</taxon>
        <taxon>Microbacteriaceae</taxon>
        <taxon>Curtobacterium</taxon>
    </lineage>
</organism>
<dbReference type="Proteomes" id="UP001652264">
    <property type="component" value="Unassembled WGS sequence"/>
</dbReference>
<accession>A0ABT2HKN5</accession>